<evidence type="ECO:0000313" key="2">
    <source>
        <dbReference type="Proteomes" id="UP000664835"/>
    </source>
</evidence>
<evidence type="ECO:0000313" key="1">
    <source>
        <dbReference type="EMBL" id="MBO1926166.1"/>
    </source>
</evidence>
<gene>
    <name evidence="1" type="ORF">J3998_01130</name>
</gene>
<dbReference type="Proteomes" id="UP000664835">
    <property type="component" value="Unassembled WGS sequence"/>
</dbReference>
<dbReference type="RefSeq" id="WP_208146591.1">
    <property type="nucleotide sequence ID" value="NZ_JAGETV010000001.1"/>
</dbReference>
<sequence length="164" mass="18743">MRKAIFDNLRFFKATLVLWLMTAVFTQGFAAGLSCLHHFKPNTATQSSFETLDAKTMHFNTHSSNHQISTDQLSNHYHHSLLLSKQLDAQNNSHSMITDTHCDTQTDSKFQHNDCKCTYFISVELLETPILVWQQTPSFSAIPTLVETFRSTDFTSIYRPPLNA</sequence>
<dbReference type="EMBL" id="JAGETV010000001">
    <property type="protein sequence ID" value="MBO1926166.1"/>
    <property type="molecule type" value="Genomic_DNA"/>
</dbReference>
<evidence type="ECO:0008006" key="3">
    <source>
        <dbReference type="Google" id="ProtNLM"/>
    </source>
</evidence>
<proteinExistence type="predicted"/>
<dbReference type="PROSITE" id="PS51257">
    <property type="entry name" value="PROKAR_LIPOPROTEIN"/>
    <property type="match status" value="1"/>
</dbReference>
<protein>
    <recommendedName>
        <fullName evidence="3">DUF2946 domain-containing protein</fullName>
    </recommendedName>
</protein>
<organism evidence="1 2">
    <name type="scientific">Thiomicrorhabdus marina</name>
    <dbReference type="NCBI Taxonomy" id="2818442"/>
    <lineage>
        <taxon>Bacteria</taxon>
        <taxon>Pseudomonadati</taxon>
        <taxon>Pseudomonadota</taxon>
        <taxon>Gammaproteobacteria</taxon>
        <taxon>Thiotrichales</taxon>
        <taxon>Piscirickettsiaceae</taxon>
        <taxon>Thiomicrorhabdus</taxon>
    </lineage>
</organism>
<reference evidence="1 2" key="1">
    <citation type="submission" date="2021-03" db="EMBL/GenBank/DDBJ databases">
        <title>Thiomicrorhabdus sp.nov.,novel sulfur-oxidizing bacteria isolated from coastal sediment.</title>
        <authorList>
            <person name="Liu X."/>
        </authorList>
    </citation>
    <scope>NUCLEOTIDE SEQUENCE [LARGE SCALE GENOMIC DNA]</scope>
    <source>
        <strain evidence="1 2">6S2-11</strain>
    </source>
</reference>
<name>A0ABS3Q1J2_9GAMM</name>
<keyword evidence="2" id="KW-1185">Reference proteome</keyword>
<accession>A0ABS3Q1J2</accession>
<comment type="caution">
    <text evidence="1">The sequence shown here is derived from an EMBL/GenBank/DDBJ whole genome shotgun (WGS) entry which is preliminary data.</text>
</comment>